<evidence type="ECO:0000313" key="2">
    <source>
        <dbReference type="EMBL" id="UVI39139.1"/>
    </source>
</evidence>
<gene>
    <name evidence="2" type="ORF">L1F33_13035</name>
</gene>
<proteinExistence type="predicted"/>
<feature type="compositionally biased region" description="Low complexity" evidence="1">
    <location>
        <begin position="54"/>
        <end position="71"/>
    </location>
</feature>
<evidence type="ECO:0000313" key="3">
    <source>
        <dbReference type="Proteomes" id="UP001065265"/>
    </source>
</evidence>
<accession>A0ABY5T2F2</accession>
<reference evidence="2" key="1">
    <citation type="submission" date="2022-02" db="EMBL/GenBank/DDBJ databases">
        <title>Qipengyuania spongiae sp. nov., isolated from marine sponge.</title>
        <authorList>
            <person name="Li Z."/>
            <person name="Zhang M."/>
        </authorList>
    </citation>
    <scope>NUCLEOTIDE SEQUENCE</scope>
    <source>
        <strain evidence="2">PHS-Z21</strain>
    </source>
</reference>
<feature type="region of interest" description="Disordered" evidence="1">
    <location>
        <begin position="52"/>
        <end position="71"/>
    </location>
</feature>
<evidence type="ECO:0000256" key="1">
    <source>
        <dbReference type="SAM" id="MobiDB-lite"/>
    </source>
</evidence>
<name>A0ABY5T2F2_9SPHN</name>
<dbReference type="EMBL" id="CP092471">
    <property type="protein sequence ID" value="UVI39139.1"/>
    <property type="molecule type" value="Genomic_DNA"/>
</dbReference>
<sequence length="71" mass="7632">MANRMQAIDRVIRGRRVVITLALVLLAILFLAWFDGGEEALHPIEQEVALPEKANATASNTATTTAPEGTS</sequence>
<dbReference type="RefSeq" id="WP_265558321.1">
    <property type="nucleotide sequence ID" value="NZ_CP092471.1"/>
</dbReference>
<protein>
    <submittedName>
        <fullName evidence="2">Uncharacterized protein</fullName>
    </submittedName>
</protein>
<keyword evidence="3" id="KW-1185">Reference proteome</keyword>
<dbReference type="Proteomes" id="UP001065265">
    <property type="component" value="Chromosome"/>
</dbReference>
<organism evidence="2 3">
    <name type="scientific">Qipengyuania spongiae</name>
    <dbReference type="NCBI Taxonomy" id="2909673"/>
    <lineage>
        <taxon>Bacteria</taxon>
        <taxon>Pseudomonadati</taxon>
        <taxon>Pseudomonadota</taxon>
        <taxon>Alphaproteobacteria</taxon>
        <taxon>Sphingomonadales</taxon>
        <taxon>Erythrobacteraceae</taxon>
        <taxon>Qipengyuania</taxon>
    </lineage>
</organism>